<dbReference type="PANTHER" id="PTHR33336">
    <property type="entry name" value="QUINOL MONOOXYGENASE YGIN-RELATED"/>
    <property type="match status" value="1"/>
</dbReference>
<dbReference type="PROSITE" id="PS51725">
    <property type="entry name" value="ABM"/>
    <property type="match status" value="1"/>
</dbReference>
<reference evidence="2 3" key="1">
    <citation type="submission" date="2009-02" db="EMBL/GenBank/DDBJ databases">
        <title>Vibrio splendidus str. LGP32 complete genome.</title>
        <authorList>
            <person name="Mazel D."/>
            <person name="Le Roux F."/>
        </authorList>
    </citation>
    <scope>NUCLEOTIDE SEQUENCE [LARGE SCALE GENOMIC DNA]</scope>
    <source>
        <strain evidence="2 3">LGP32</strain>
    </source>
</reference>
<organism evidence="2 3">
    <name type="scientific">Vibrio atlanticus (strain LGP32)</name>
    <name type="common">Vibrio splendidus (strain Mel32)</name>
    <dbReference type="NCBI Taxonomy" id="575788"/>
    <lineage>
        <taxon>Bacteria</taxon>
        <taxon>Pseudomonadati</taxon>
        <taxon>Pseudomonadota</taxon>
        <taxon>Gammaproteobacteria</taxon>
        <taxon>Vibrionales</taxon>
        <taxon>Vibrionaceae</taxon>
        <taxon>Vibrio</taxon>
    </lineage>
</organism>
<protein>
    <submittedName>
        <fullName evidence="2">Antibiotic biosynthesis monooxygenase</fullName>
    </submittedName>
</protein>
<dbReference type="InterPro" id="IPR011008">
    <property type="entry name" value="Dimeric_a/b-barrel"/>
</dbReference>
<keyword evidence="2" id="KW-0503">Monooxygenase</keyword>
<sequence>MDAKHHSYWIPELFLQPEFILILRELIEFKAEELKMSKLTIIATIVSKEDKTELVKSEMIKLIDRTRVEDGCINYDLHQDNSNPAHFVFHENWESEAHLEKHLASQHIAEYMAATEDCIETFVLNKMTHIA</sequence>
<dbReference type="InterPro" id="IPR050744">
    <property type="entry name" value="AI-2_Isomerase_LsrG"/>
</dbReference>
<dbReference type="Proteomes" id="UP000009100">
    <property type="component" value="Chromosome 2"/>
</dbReference>
<accession>B7VRM1</accession>
<dbReference type="Gene3D" id="3.30.70.100">
    <property type="match status" value="1"/>
</dbReference>
<dbReference type="KEGG" id="vsp:VS_II0609"/>
<evidence type="ECO:0000313" key="3">
    <source>
        <dbReference type="Proteomes" id="UP000009100"/>
    </source>
</evidence>
<feature type="domain" description="ABM" evidence="1">
    <location>
        <begin position="39"/>
        <end position="127"/>
    </location>
</feature>
<keyword evidence="2" id="KW-0560">Oxidoreductase</keyword>
<dbReference type="AlphaFoldDB" id="B7VRM1"/>
<gene>
    <name evidence="2" type="ordered locus">VS_II0609</name>
</gene>
<evidence type="ECO:0000259" key="1">
    <source>
        <dbReference type="PROSITE" id="PS51725"/>
    </source>
</evidence>
<dbReference type="EMBL" id="FM954973">
    <property type="protein sequence ID" value="CAV26229.1"/>
    <property type="molecule type" value="Genomic_DNA"/>
</dbReference>
<dbReference type="PANTHER" id="PTHR33336:SF3">
    <property type="entry name" value="ABM DOMAIN-CONTAINING PROTEIN"/>
    <property type="match status" value="1"/>
</dbReference>
<dbReference type="eggNOG" id="COG1359">
    <property type="taxonomic scope" value="Bacteria"/>
</dbReference>
<dbReference type="InterPro" id="IPR007138">
    <property type="entry name" value="ABM_dom"/>
</dbReference>
<evidence type="ECO:0000313" key="2">
    <source>
        <dbReference type="EMBL" id="CAV26229.1"/>
    </source>
</evidence>
<proteinExistence type="predicted"/>
<dbReference type="SUPFAM" id="SSF54909">
    <property type="entry name" value="Dimeric alpha+beta barrel"/>
    <property type="match status" value="1"/>
</dbReference>
<dbReference type="STRING" id="575788.VS_II0609"/>
<dbReference type="HOGENOM" id="CLU_131496_11_1_6"/>
<dbReference type="GO" id="GO:0004497">
    <property type="term" value="F:monooxygenase activity"/>
    <property type="evidence" value="ECO:0007669"/>
    <property type="project" value="UniProtKB-KW"/>
</dbReference>
<name>B7VRM1_VIBA3</name>
<dbReference type="Pfam" id="PF03992">
    <property type="entry name" value="ABM"/>
    <property type="match status" value="1"/>
</dbReference>